<reference evidence="2" key="1">
    <citation type="journal article" date="2020" name="Fungal Divers.">
        <title>Resolving the Mortierellaceae phylogeny through synthesis of multi-gene phylogenetics and phylogenomics.</title>
        <authorList>
            <person name="Vandepol N."/>
            <person name="Liber J."/>
            <person name="Desiro A."/>
            <person name="Na H."/>
            <person name="Kennedy M."/>
            <person name="Barry K."/>
            <person name="Grigoriev I.V."/>
            <person name="Miller A.N."/>
            <person name="O'Donnell K."/>
            <person name="Stajich J.E."/>
            <person name="Bonito G."/>
        </authorList>
    </citation>
    <scope>NUCLEOTIDE SEQUENCE</scope>
    <source>
        <strain evidence="2">BC1065</strain>
    </source>
</reference>
<dbReference type="PANTHER" id="PTHR28309">
    <property type="entry name" value="REQUIRED FOR EXCISION 1-B DOMAIN-CONTAINING PROTEIN"/>
    <property type="match status" value="1"/>
</dbReference>
<feature type="region of interest" description="Disordered" evidence="1">
    <location>
        <begin position="41"/>
        <end position="84"/>
    </location>
</feature>
<dbReference type="InterPro" id="IPR039491">
    <property type="entry name" value="REX1-B"/>
</dbReference>
<accession>A0A9P6PPB9</accession>
<dbReference type="Proteomes" id="UP000807716">
    <property type="component" value="Unassembled WGS sequence"/>
</dbReference>
<feature type="compositionally biased region" description="Basic and acidic residues" evidence="1">
    <location>
        <begin position="124"/>
        <end position="152"/>
    </location>
</feature>
<feature type="region of interest" description="Disordered" evidence="1">
    <location>
        <begin position="124"/>
        <end position="157"/>
    </location>
</feature>
<comment type="caution">
    <text evidence="2">The sequence shown here is derived from an EMBL/GenBank/DDBJ whole genome shotgun (WGS) entry which is preliminary data.</text>
</comment>
<evidence type="ECO:0000256" key="1">
    <source>
        <dbReference type="SAM" id="MobiDB-lite"/>
    </source>
</evidence>
<name>A0A9P6PPB9_9FUNG</name>
<keyword evidence="3" id="KW-1185">Reference proteome</keyword>
<sequence length="203" mass="22406">AFKEYIAKRITPEEYTTICGIVTQGFVELSIDIQALEAHLGDGKTPNATMSTAAQEEEAAPSSLSSPSATTSTGPSTRHHLSLQSPEHAQLIRDVQNLERTKLQLTVQSQKILLAKEEQERQEAEELRAQDQDERVVVEEEGSGRVEGRDDGEQSMEVDVEATATAEAWGEQMAENKRQLDQIVEDINEKLADIHEAIAILVL</sequence>
<dbReference type="OrthoDB" id="434723at2759"/>
<protein>
    <submittedName>
        <fullName evidence="2">Uncharacterized protein</fullName>
    </submittedName>
</protein>
<feature type="non-terminal residue" evidence="2">
    <location>
        <position position="1"/>
    </location>
</feature>
<dbReference type="EMBL" id="JAAAJB010000782">
    <property type="protein sequence ID" value="KAG0251169.1"/>
    <property type="molecule type" value="Genomic_DNA"/>
</dbReference>
<evidence type="ECO:0000313" key="2">
    <source>
        <dbReference type="EMBL" id="KAG0251169.1"/>
    </source>
</evidence>
<feature type="compositionally biased region" description="Low complexity" evidence="1">
    <location>
        <begin position="60"/>
        <end position="76"/>
    </location>
</feature>
<dbReference type="PANTHER" id="PTHR28309:SF1">
    <property type="entry name" value="REQUIRED FOR EXCISION 1-B DOMAIN-CONTAINING PROTEIN"/>
    <property type="match status" value="1"/>
</dbReference>
<evidence type="ECO:0000313" key="3">
    <source>
        <dbReference type="Proteomes" id="UP000807716"/>
    </source>
</evidence>
<dbReference type="AlphaFoldDB" id="A0A9P6PPB9"/>
<gene>
    <name evidence="2" type="ORF">DFQ27_008952</name>
</gene>
<organism evidence="2 3">
    <name type="scientific">Actinomortierella ambigua</name>
    <dbReference type="NCBI Taxonomy" id="1343610"/>
    <lineage>
        <taxon>Eukaryota</taxon>
        <taxon>Fungi</taxon>
        <taxon>Fungi incertae sedis</taxon>
        <taxon>Mucoromycota</taxon>
        <taxon>Mortierellomycotina</taxon>
        <taxon>Mortierellomycetes</taxon>
        <taxon>Mortierellales</taxon>
        <taxon>Mortierellaceae</taxon>
        <taxon>Actinomortierella</taxon>
    </lineage>
</organism>
<proteinExistence type="predicted"/>